<dbReference type="InterPro" id="IPR036563">
    <property type="entry name" value="MoaE_sf"/>
</dbReference>
<dbReference type="InterPro" id="IPR003749">
    <property type="entry name" value="ThiS/MoaD-like"/>
</dbReference>
<accession>A0A9X1VA37</accession>
<evidence type="ECO:0000256" key="12">
    <source>
        <dbReference type="ARBA" id="ARBA00049878"/>
    </source>
</evidence>
<comment type="subunit">
    <text evidence="7">Heterotetramer of 2 MoaD subunits and 2 MoaE subunits. Also stable as homodimer. The enzyme changes between these two forms during catalysis.</text>
</comment>
<dbReference type="InterPro" id="IPR016155">
    <property type="entry name" value="Mopterin_synth/thiamin_S_b"/>
</dbReference>
<dbReference type="EC" id="2.8.1.12" evidence="3"/>
<protein>
    <recommendedName>
        <fullName evidence="4">Molybdopterin synthase catalytic subunit</fullName>
        <ecNumber evidence="3">2.8.1.12</ecNumber>
    </recommendedName>
    <alternativeName>
        <fullName evidence="10">MPT synthase subunit 2</fullName>
    </alternativeName>
    <alternativeName>
        <fullName evidence="8">Molybdenum cofactor biosynthesis protein E</fullName>
    </alternativeName>
    <alternativeName>
        <fullName evidence="9">Molybdopterin-converting factor large subunit</fullName>
    </alternativeName>
    <alternativeName>
        <fullName evidence="11">Molybdopterin-converting factor subunit 2</fullName>
    </alternativeName>
</protein>
<dbReference type="PANTHER" id="PTHR23404">
    <property type="entry name" value="MOLYBDOPTERIN SYNTHASE RELATED"/>
    <property type="match status" value="1"/>
</dbReference>
<evidence type="ECO:0000256" key="11">
    <source>
        <dbReference type="ARBA" id="ARBA00032474"/>
    </source>
</evidence>
<evidence type="ECO:0000256" key="10">
    <source>
        <dbReference type="ARBA" id="ARBA00030781"/>
    </source>
</evidence>
<evidence type="ECO:0000256" key="5">
    <source>
        <dbReference type="ARBA" id="ARBA00022679"/>
    </source>
</evidence>
<comment type="pathway">
    <text evidence="1">Cofactor biosynthesis; molybdopterin biosynthesis.</text>
</comment>
<comment type="catalytic activity">
    <reaction evidence="12">
        <text>2 [molybdopterin-synthase sulfur-carrier protein]-C-terminal-Gly-aminoethanethioate + cyclic pyranopterin phosphate + H2O = molybdopterin + 2 [molybdopterin-synthase sulfur-carrier protein]-C-terminal Gly-Gly + 2 H(+)</text>
        <dbReference type="Rhea" id="RHEA:26333"/>
        <dbReference type="Rhea" id="RHEA-COMP:12202"/>
        <dbReference type="Rhea" id="RHEA-COMP:19907"/>
        <dbReference type="ChEBI" id="CHEBI:15377"/>
        <dbReference type="ChEBI" id="CHEBI:15378"/>
        <dbReference type="ChEBI" id="CHEBI:58698"/>
        <dbReference type="ChEBI" id="CHEBI:59648"/>
        <dbReference type="ChEBI" id="CHEBI:90778"/>
        <dbReference type="ChEBI" id="CHEBI:232372"/>
        <dbReference type="EC" id="2.8.1.12"/>
    </reaction>
</comment>
<evidence type="ECO:0000256" key="3">
    <source>
        <dbReference type="ARBA" id="ARBA00011950"/>
    </source>
</evidence>
<dbReference type="Proteomes" id="UP001139263">
    <property type="component" value="Unassembled WGS sequence"/>
</dbReference>
<keyword evidence="6" id="KW-0501">Molybdenum cofactor biosynthesis</keyword>
<dbReference type="Pfam" id="PF02391">
    <property type="entry name" value="MoaE"/>
    <property type="match status" value="1"/>
</dbReference>
<evidence type="ECO:0000256" key="2">
    <source>
        <dbReference type="ARBA" id="ARBA00005426"/>
    </source>
</evidence>
<proteinExistence type="inferred from homology"/>
<dbReference type="Gene3D" id="3.90.1170.40">
    <property type="entry name" value="Molybdopterin biosynthesis MoaE subunit"/>
    <property type="match status" value="1"/>
</dbReference>
<comment type="caution">
    <text evidence="13">The sequence shown here is derived from an EMBL/GenBank/DDBJ whole genome shotgun (WGS) entry which is preliminary data.</text>
</comment>
<gene>
    <name evidence="13" type="ORF">MM817_02194</name>
</gene>
<evidence type="ECO:0000256" key="4">
    <source>
        <dbReference type="ARBA" id="ARBA00013858"/>
    </source>
</evidence>
<dbReference type="InterPro" id="IPR003448">
    <property type="entry name" value="Mopterin_biosynth_MoaE"/>
</dbReference>
<dbReference type="SUPFAM" id="SSF54690">
    <property type="entry name" value="Molybdopterin synthase subunit MoaE"/>
    <property type="match status" value="1"/>
</dbReference>
<reference evidence="13" key="1">
    <citation type="submission" date="2022-03" db="EMBL/GenBank/DDBJ databases">
        <title>Draft Genome Sequence of Firmicute Strain S0AB, a Heterotrophic Iron/Sulfur-Oxidizing Extreme Acidophile.</title>
        <authorList>
            <person name="Vergara E."/>
            <person name="Pakostova E."/>
            <person name="Johnson D.B."/>
            <person name="Holmes D.S."/>
        </authorList>
    </citation>
    <scope>NUCLEOTIDE SEQUENCE</scope>
    <source>
        <strain evidence="13">S0AB</strain>
    </source>
</reference>
<dbReference type="CDD" id="cd00754">
    <property type="entry name" value="Ubl_MoaD"/>
    <property type="match status" value="1"/>
</dbReference>
<dbReference type="FunFam" id="3.90.1170.40:FF:000003">
    <property type="entry name" value="Molybdopterin converting factor subunit 2"/>
    <property type="match status" value="1"/>
</dbReference>
<dbReference type="InterPro" id="IPR012675">
    <property type="entry name" value="Beta-grasp_dom_sf"/>
</dbReference>
<organism evidence="13 14">
    <name type="scientific">Sulfoacidibacillus ferrooxidans</name>
    <dbReference type="NCBI Taxonomy" id="2005001"/>
    <lineage>
        <taxon>Bacteria</taxon>
        <taxon>Bacillati</taxon>
        <taxon>Bacillota</taxon>
        <taxon>Bacilli</taxon>
        <taxon>Bacillales</taxon>
        <taxon>Alicyclobacillaceae</taxon>
        <taxon>Sulfoacidibacillus</taxon>
    </lineage>
</organism>
<evidence type="ECO:0000256" key="7">
    <source>
        <dbReference type="ARBA" id="ARBA00026066"/>
    </source>
</evidence>
<evidence type="ECO:0000256" key="1">
    <source>
        <dbReference type="ARBA" id="ARBA00005046"/>
    </source>
</evidence>
<dbReference type="GO" id="GO:0030366">
    <property type="term" value="F:molybdopterin synthase activity"/>
    <property type="evidence" value="ECO:0007669"/>
    <property type="project" value="UniProtKB-EC"/>
</dbReference>
<comment type="similarity">
    <text evidence="2">Belongs to the MoaE family.</text>
</comment>
<evidence type="ECO:0000256" key="6">
    <source>
        <dbReference type="ARBA" id="ARBA00023150"/>
    </source>
</evidence>
<evidence type="ECO:0000313" key="14">
    <source>
        <dbReference type="Proteomes" id="UP001139263"/>
    </source>
</evidence>
<keyword evidence="5" id="KW-0808">Transferase</keyword>
<dbReference type="GO" id="GO:0006777">
    <property type="term" value="P:Mo-molybdopterin cofactor biosynthetic process"/>
    <property type="evidence" value="ECO:0007669"/>
    <property type="project" value="UniProtKB-KW"/>
</dbReference>
<sequence length="236" mass="26477">MKIDVKLFAAVAEKAGASSVTVEFQHSSEVTIREIKKALVEKIPQLHEMLEHCFFARGDDYATPETVVFEGDTIAIIPPVSGGELAAFADATVRIVREPLSSEAMYQAVVRKEAGAVVVFAGTVREFTKGRQTKYLQYEAYDEMAIRQMQQIVNDSEARFKDSKMSIWHRVGDLQLEDISVLIGVSTPHRKDAFRAAEEAITTLKRTVPIWKKEFYADGEVEWVGPDGVWDPTKHE</sequence>
<dbReference type="Gene3D" id="3.10.20.30">
    <property type="match status" value="1"/>
</dbReference>
<evidence type="ECO:0000256" key="8">
    <source>
        <dbReference type="ARBA" id="ARBA00029745"/>
    </source>
</evidence>
<dbReference type="EMBL" id="JALBUF010000007">
    <property type="protein sequence ID" value="MCI0183902.1"/>
    <property type="molecule type" value="Genomic_DNA"/>
</dbReference>
<dbReference type="AlphaFoldDB" id="A0A9X1VA37"/>
<name>A0A9X1VA37_9BACL</name>
<evidence type="ECO:0000256" key="9">
    <source>
        <dbReference type="ARBA" id="ARBA00030407"/>
    </source>
</evidence>
<dbReference type="Pfam" id="PF02597">
    <property type="entry name" value="ThiS"/>
    <property type="match status" value="1"/>
</dbReference>
<dbReference type="SUPFAM" id="SSF54285">
    <property type="entry name" value="MoaD/ThiS"/>
    <property type="match status" value="1"/>
</dbReference>
<dbReference type="CDD" id="cd00756">
    <property type="entry name" value="MoaE"/>
    <property type="match status" value="1"/>
</dbReference>
<evidence type="ECO:0000313" key="13">
    <source>
        <dbReference type="EMBL" id="MCI0183902.1"/>
    </source>
</evidence>
<dbReference type="RefSeq" id="WP_241714853.1">
    <property type="nucleotide sequence ID" value="NZ_JALBUF010000007.1"/>
</dbReference>
<keyword evidence="14" id="KW-1185">Reference proteome</keyword>